<dbReference type="GO" id="GO:0005886">
    <property type="term" value="C:plasma membrane"/>
    <property type="evidence" value="ECO:0007669"/>
    <property type="project" value="UniProtKB-SubCell"/>
</dbReference>
<keyword evidence="5 8" id="KW-0812">Transmembrane</keyword>
<name>A0A1M6QD45_9RHOB</name>
<evidence type="ECO:0000256" key="5">
    <source>
        <dbReference type="ARBA" id="ARBA00022692"/>
    </source>
</evidence>
<accession>A0A1M6QD45</accession>
<evidence type="ECO:0000313" key="9">
    <source>
        <dbReference type="EMBL" id="SHK18108.1"/>
    </source>
</evidence>
<evidence type="ECO:0000313" key="10">
    <source>
        <dbReference type="Proteomes" id="UP000183982"/>
    </source>
</evidence>
<dbReference type="AlphaFoldDB" id="A0A1M6QD45"/>
<comment type="subcellular location">
    <subcellularLocation>
        <location evidence="1 8">Cell membrane</location>
        <topology evidence="1 8">Multi-pass membrane protein</topology>
    </subcellularLocation>
</comment>
<keyword evidence="7 8" id="KW-0472">Membrane</keyword>
<dbReference type="InterPro" id="IPR002781">
    <property type="entry name" value="TM_pro_TauE-like"/>
</dbReference>
<keyword evidence="6 8" id="KW-1133">Transmembrane helix</keyword>
<dbReference type="Proteomes" id="UP000183982">
    <property type="component" value="Unassembled WGS sequence"/>
</dbReference>
<dbReference type="RefSeq" id="WP_073255195.1">
    <property type="nucleotide sequence ID" value="NZ_FQZQ01000021.1"/>
</dbReference>
<feature type="transmembrane region" description="Helical" evidence="8">
    <location>
        <begin position="173"/>
        <end position="194"/>
    </location>
</feature>
<dbReference type="PANTHER" id="PTHR30269">
    <property type="entry name" value="TRANSMEMBRANE PROTEIN YFCA"/>
    <property type="match status" value="1"/>
</dbReference>
<protein>
    <recommendedName>
        <fullName evidence="8">Probable membrane transporter protein</fullName>
    </recommendedName>
</protein>
<feature type="transmembrane region" description="Helical" evidence="8">
    <location>
        <begin position="12"/>
        <end position="29"/>
    </location>
</feature>
<evidence type="ECO:0000256" key="1">
    <source>
        <dbReference type="ARBA" id="ARBA00004651"/>
    </source>
</evidence>
<gene>
    <name evidence="9" type="ORF">SAMN05444000_12112</name>
</gene>
<dbReference type="Pfam" id="PF01925">
    <property type="entry name" value="TauE"/>
    <property type="match status" value="1"/>
</dbReference>
<evidence type="ECO:0000256" key="7">
    <source>
        <dbReference type="ARBA" id="ARBA00023136"/>
    </source>
</evidence>
<keyword evidence="4 8" id="KW-1003">Cell membrane</keyword>
<dbReference type="STRING" id="1470563.SAMN05444000_12112"/>
<evidence type="ECO:0000256" key="2">
    <source>
        <dbReference type="ARBA" id="ARBA00009142"/>
    </source>
</evidence>
<feature type="transmembrane region" description="Helical" evidence="8">
    <location>
        <begin position="35"/>
        <end position="57"/>
    </location>
</feature>
<evidence type="ECO:0000256" key="8">
    <source>
        <dbReference type="RuleBase" id="RU363041"/>
    </source>
</evidence>
<feature type="transmembrane region" description="Helical" evidence="8">
    <location>
        <begin position="133"/>
        <end position="161"/>
    </location>
</feature>
<dbReference type="EMBL" id="FQZQ01000021">
    <property type="protein sequence ID" value="SHK18108.1"/>
    <property type="molecule type" value="Genomic_DNA"/>
</dbReference>
<dbReference type="OrthoDB" id="7644495at2"/>
<dbReference type="PANTHER" id="PTHR30269:SF37">
    <property type="entry name" value="MEMBRANE TRANSPORTER PROTEIN"/>
    <property type="match status" value="1"/>
</dbReference>
<feature type="transmembrane region" description="Helical" evidence="8">
    <location>
        <begin position="231"/>
        <end position="252"/>
    </location>
</feature>
<dbReference type="InterPro" id="IPR052017">
    <property type="entry name" value="TSUP"/>
</dbReference>
<evidence type="ECO:0000256" key="3">
    <source>
        <dbReference type="ARBA" id="ARBA00022448"/>
    </source>
</evidence>
<proteinExistence type="inferred from homology"/>
<sequence length="253" mass="27159">MENLVGLSVSDALWYAMVLLAASYIRGFSGFGFTAIFLAGLTLILPVVEIVPLSIALELTASSAQAKGIARHVKWRELGLLLTAGIIFTPLGVYLLGVIDDQTLRLTALVFVFASSLYLVFWRTRLRQFSLGIYALVGSAIGVVNGATALSGLVLALFFSLSNKQAIEMRATMIFYLFAADIWAFSLLIGAGYYDSIAITRAAVSLPLLAVGVWLGSRHFAAAGPESYRKVVLWLLLMLSAVGLVGLFTTLLG</sequence>
<feature type="transmembrane region" description="Helical" evidence="8">
    <location>
        <begin position="103"/>
        <end position="121"/>
    </location>
</feature>
<keyword evidence="3" id="KW-0813">Transport</keyword>
<comment type="similarity">
    <text evidence="2 8">Belongs to the 4-toluene sulfonate uptake permease (TSUP) (TC 2.A.102) family.</text>
</comment>
<evidence type="ECO:0000256" key="6">
    <source>
        <dbReference type="ARBA" id="ARBA00022989"/>
    </source>
</evidence>
<evidence type="ECO:0000256" key="4">
    <source>
        <dbReference type="ARBA" id="ARBA00022475"/>
    </source>
</evidence>
<reference evidence="10" key="1">
    <citation type="submission" date="2016-11" db="EMBL/GenBank/DDBJ databases">
        <authorList>
            <person name="Varghese N."/>
            <person name="Submissions S."/>
        </authorList>
    </citation>
    <scope>NUCLEOTIDE SEQUENCE [LARGE SCALE GENOMIC DNA]</scope>
    <source>
        <strain evidence="10">DSM 100564</strain>
    </source>
</reference>
<feature type="transmembrane region" description="Helical" evidence="8">
    <location>
        <begin position="78"/>
        <end position="97"/>
    </location>
</feature>
<keyword evidence="10" id="KW-1185">Reference proteome</keyword>
<organism evidence="9 10">
    <name type="scientific">Shimia gijangensis</name>
    <dbReference type="NCBI Taxonomy" id="1470563"/>
    <lineage>
        <taxon>Bacteria</taxon>
        <taxon>Pseudomonadati</taxon>
        <taxon>Pseudomonadota</taxon>
        <taxon>Alphaproteobacteria</taxon>
        <taxon>Rhodobacterales</taxon>
        <taxon>Roseobacteraceae</taxon>
    </lineage>
</organism>